<dbReference type="OrthoDB" id="445362at2759"/>
<feature type="domain" description="SPIN90/Ldb17 leucine-rich" evidence="2">
    <location>
        <begin position="223"/>
        <end position="358"/>
    </location>
</feature>
<evidence type="ECO:0000259" key="2">
    <source>
        <dbReference type="Pfam" id="PF09431"/>
    </source>
</evidence>
<dbReference type="GO" id="GO:0030479">
    <property type="term" value="C:actin cortical patch"/>
    <property type="evidence" value="ECO:0007669"/>
    <property type="project" value="TreeGrafter"/>
</dbReference>
<evidence type="ECO:0000313" key="4">
    <source>
        <dbReference type="Proteomes" id="UP000236544"/>
    </source>
</evidence>
<name>A0A0P1KV23_9SACH</name>
<evidence type="ECO:0000256" key="1">
    <source>
        <dbReference type="SAM" id="MobiDB-lite"/>
    </source>
</evidence>
<sequence length="485" mass="55222">MECGSISLDDVEPSAAYSPSIFWEEMEHLLKVPDVTDETQVNTALVKYIKHGSDSYQKCVKTEQGLYRLGVTFTESMMFHKNKTFVVSKLLSLLSVDLLECNLKFIISYIILCAAKSDLSVLELLVEFQGFTVVYNNLYSTFAYLNRYGEDIMPSSSSGSKSDAGTEIESEIIESLKQVSTILMDILFQIFKYSKCDIANLNIVDDFFVYYLMRTMRSETTEDIFNNAKFKLLLALNEQYMIFSYQYELENRVYKYLVDSAVSKSFVELLLLKFNRVTDRSLQIMLCKIVYLILTIDESSAKDFFYLNDLHVLVDVLIRELNNIADDEELIRNTILRVLFPLLRNTELAQTQYRRSDLIDILKHLSSLDNVCSSGEAKAEHRTTVRLAQKCLKQIEWLQAPVVDTSDKAAPVYSDDSREASVSTGSLSSPHDFPEKGPPIYGNYDASLSAESITKRLQPPPPPPARKHPHRLGSGQKIAQFRPKS</sequence>
<dbReference type="GO" id="GO:0071933">
    <property type="term" value="F:Arp2/3 complex binding"/>
    <property type="evidence" value="ECO:0007669"/>
    <property type="project" value="TreeGrafter"/>
</dbReference>
<dbReference type="GO" id="GO:0000147">
    <property type="term" value="P:actin cortical patch assembly"/>
    <property type="evidence" value="ECO:0007669"/>
    <property type="project" value="TreeGrafter"/>
</dbReference>
<dbReference type="PANTHER" id="PTHR13357:SF1">
    <property type="entry name" value="NCK-INTERACTING PROTEIN WITH SH3 DOMAIN"/>
    <property type="match status" value="1"/>
</dbReference>
<accession>A0A0P1KV23</accession>
<dbReference type="Proteomes" id="UP000236544">
    <property type="component" value="Unassembled WGS sequence"/>
</dbReference>
<dbReference type="InterPro" id="IPR030125">
    <property type="entry name" value="SPIN90/Ldb17"/>
</dbReference>
<dbReference type="EMBL" id="LN890539">
    <property type="protein sequence ID" value="CUS23079.1"/>
    <property type="molecule type" value="Genomic_DNA"/>
</dbReference>
<dbReference type="Pfam" id="PF09431">
    <property type="entry name" value="SPIN90_LRD"/>
    <property type="match status" value="1"/>
</dbReference>
<proteinExistence type="predicted"/>
<protein>
    <submittedName>
        <fullName evidence="3">LAQU0S08e01662g1_1</fullName>
    </submittedName>
</protein>
<gene>
    <name evidence="3" type="ORF">LAQU0_S08e01662g</name>
</gene>
<feature type="region of interest" description="Disordered" evidence="1">
    <location>
        <begin position="413"/>
        <end position="485"/>
    </location>
</feature>
<feature type="compositionally biased region" description="Polar residues" evidence="1">
    <location>
        <begin position="420"/>
        <end position="429"/>
    </location>
</feature>
<dbReference type="AlphaFoldDB" id="A0A0P1KV23"/>
<dbReference type="GO" id="GO:0006897">
    <property type="term" value="P:endocytosis"/>
    <property type="evidence" value="ECO:0007669"/>
    <property type="project" value="TreeGrafter"/>
</dbReference>
<dbReference type="GO" id="GO:0051666">
    <property type="term" value="P:actin cortical patch localization"/>
    <property type="evidence" value="ECO:0007669"/>
    <property type="project" value="TreeGrafter"/>
</dbReference>
<dbReference type="InterPro" id="IPR018556">
    <property type="entry name" value="SPIN90/Ldb17_LRD"/>
</dbReference>
<organism evidence="3 4">
    <name type="scientific">Lachancea quebecensis</name>
    <dbReference type="NCBI Taxonomy" id="1654605"/>
    <lineage>
        <taxon>Eukaryota</taxon>
        <taxon>Fungi</taxon>
        <taxon>Dikarya</taxon>
        <taxon>Ascomycota</taxon>
        <taxon>Saccharomycotina</taxon>
        <taxon>Saccharomycetes</taxon>
        <taxon>Saccharomycetales</taxon>
        <taxon>Saccharomycetaceae</taxon>
        <taxon>Lachancea</taxon>
    </lineage>
</organism>
<keyword evidence="4" id="KW-1185">Reference proteome</keyword>
<evidence type="ECO:0000313" key="3">
    <source>
        <dbReference type="EMBL" id="CUS23079.1"/>
    </source>
</evidence>
<dbReference type="PANTHER" id="PTHR13357">
    <property type="entry name" value="SH3 ADAPTER PROTEIN SPIN90 NCK INTERACTING PROTEIN WITH SH3 DOMAIN"/>
    <property type="match status" value="1"/>
</dbReference>
<reference evidence="4" key="1">
    <citation type="submission" date="2015-10" db="EMBL/GenBank/DDBJ databases">
        <authorList>
            <person name="Devillers H."/>
        </authorList>
    </citation>
    <scope>NUCLEOTIDE SEQUENCE [LARGE SCALE GENOMIC DNA]</scope>
</reference>